<proteinExistence type="predicted"/>
<sequence>MSAIQNVILIGVSMTGCVSVIPLEANDVCQHSRPAATSDLPFSEPSLTLRFAVSILTRDNSQATFPSNLTVHRTDYSHASLLAIFKGQDAVVSTIGAVGLDQQNAIADAAAAAGVQRFIPSEFGCNTTNAKGAAIVFQTKVDQSLKTGFSGYNLADKTATIYDDGNRRVSSTTLKTIGLAVARTPQTLTATANKYLYIHSFAVSQNEVLAALQAVTNATFAVTTRTTATAQKEGAEKLARGDIMGGYLDLIMAAVCSAGTGNDFEREVDGGTANAVLGLPASESLEQAIKEALA</sequence>
<name>A0AAD5TFW6_9FUNG</name>
<dbReference type="AlphaFoldDB" id="A0AAD5TFW6"/>
<organism evidence="4 5">
    <name type="scientific">Geranomyces variabilis</name>
    <dbReference type="NCBI Taxonomy" id="109894"/>
    <lineage>
        <taxon>Eukaryota</taxon>
        <taxon>Fungi</taxon>
        <taxon>Fungi incertae sedis</taxon>
        <taxon>Chytridiomycota</taxon>
        <taxon>Chytridiomycota incertae sedis</taxon>
        <taxon>Chytridiomycetes</taxon>
        <taxon>Spizellomycetales</taxon>
        <taxon>Powellomycetaceae</taxon>
        <taxon>Geranomyces</taxon>
    </lineage>
</organism>
<keyword evidence="2" id="KW-0560">Oxidoreductase</keyword>
<gene>
    <name evidence="4" type="ORF">HDU87_007866</name>
</gene>
<evidence type="ECO:0000259" key="3">
    <source>
        <dbReference type="Pfam" id="PF05368"/>
    </source>
</evidence>
<dbReference type="Proteomes" id="UP001212152">
    <property type="component" value="Unassembled WGS sequence"/>
</dbReference>
<dbReference type="InterPro" id="IPR008030">
    <property type="entry name" value="NmrA-like"/>
</dbReference>
<accession>A0AAD5TFW6</accession>
<dbReference type="SUPFAM" id="SSF51735">
    <property type="entry name" value="NAD(P)-binding Rossmann-fold domains"/>
    <property type="match status" value="1"/>
</dbReference>
<evidence type="ECO:0000256" key="1">
    <source>
        <dbReference type="ARBA" id="ARBA00022857"/>
    </source>
</evidence>
<dbReference type="InterPro" id="IPR051609">
    <property type="entry name" value="NmrA/Isoflavone_reductase-like"/>
</dbReference>
<keyword evidence="5" id="KW-1185">Reference proteome</keyword>
<keyword evidence="1" id="KW-0521">NADP</keyword>
<dbReference type="Gene3D" id="3.40.50.720">
    <property type="entry name" value="NAD(P)-binding Rossmann-like Domain"/>
    <property type="match status" value="1"/>
</dbReference>
<dbReference type="EMBL" id="JADGJQ010000078">
    <property type="protein sequence ID" value="KAJ3172362.1"/>
    <property type="molecule type" value="Genomic_DNA"/>
</dbReference>
<dbReference type="GO" id="GO:0016491">
    <property type="term" value="F:oxidoreductase activity"/>
    <property type="evidence" value="ECO:0007669"/>
    <property type="project" value="UniProtKB-KW"/>
</dbReference>
<feature type="domain" description="NmrA-like" evidence="3">
    <location>
        <begin position="46"/>
        <end position="140"/>
    </location>
</feature>
<dbReference type="InterPro" id="IPR036291">
    <property type="entry name" value="NAD(P)-bd_dom_sf"/>
</dbReference>
<protein>
    <recommendedName>
        <fullName evidence="3">NmrA-like domain-containing protein</fullName>
    </recommendedName>
</protein>
<dbReference type="PANTHER" id="PTHR47706:SF9">
    <property type="entry name" value="NMRA-LIKE DOMAIN-CONTAINING PROTEIN-RELATED"/>
    <property type="match status" value="1"/>
</dbReference>
<dbReference type="PANTHER" id="PTHR47706">
    <property type="entry name" value="NMRA-LIKE FAMILY PROTEIN"/>
    <property type="match status" value="1"/>
</dbReference>
<dbReference type="Pfam" id="PF05368">
    <property type="entry name" value="NmrA"/>
    <property type="match status" value="1"/>
</dbReference>
<evidence type="ECO:0000313" key="5">
    <source>
        <dbReference type="Proteomes" id="UP001212152"/>
    </source>
</evidence>
<reference evidence="4" key="1">
    <citation type="submission" date="2020-05" db="EMBL/GenBank/DDBJ databases">
        <title>Phylogenomic resolution of chytrid fungi.</title>
        <authorList>
            <person name="Stajich J.E."/>
            <person name="Amses K."/>
            <person name="Simmons R."/>
            <person name="Seto K."/>
            <person name="Myers J."/>
            <person name="Bonds A."/>
            <person name="Quandt C.A."/>
            <person name="Barry K."/>
            <person name="Liu P."/>
            <person name="Grigoriev I."/>
            <person name="Longcore J.E."/>
            <person name="James T.Y."/>
        </authorList>
    </citation>
    <scope>NUCLEOTIDE SEQUENCE</scope>
    <source>
        <strain evidence="4">JEL0379</strain>
    </source>
</reference>
<comment type="caution">
    <text evidence="4">The sequence shown here is derived from an EMBL/GenBank/DDBJ whole genome shotgun (WGS) entry which is preliminary data.</text>
</comment>
<evidence type="ECO:0000256" key="2">
    <source>
        <dbReference type="ARBA" id="ARBA00023002"/>
    </source>
</evidence>
<evidence type="ECO:0000313" key="4">
    <source>
        <dbReference type="EMBL" id="KAJ3172362.1"/>
    </source>
</evidence>